<organism evidence="9 10">
    <name type="scientific">Brevundimonas diminuta</name>
    <name type="common">Pseudomonas diminuta</name>
    <dbReference type="NCBI Taxonomy" id="293"/>
    <lineage>
        <taxon>Bacteria</taxon>
        <taxon>Pseudomonadati</taxon>
        <taxon>Pseudomonadota</taxon>
        <taxon>Alphaproteobacteria</taxon>
        <taxon>Caulobacterales</taxon>
        <taxon>Caulobacteraceae</taxon>
        <taxon>Brevundimonas</taxon>
    </lineage>
</organism>
<feature type="domain" description="Glucosamine/galactosamine-6-phosphate isomerase" evidence="8">
    <location>
        <begin position="12"/>
        <end position="226"/>
    </location>
</feature>
<dbReference type="AlphaFoldDB" id="A0A2X1AEF2"/>
<comment type="similarity">
    <text evidence="4 7">Belongs to the glucosamine/galactosamine-6-phosphate isomerase family. 6-phosphogluconolactonase subfamily.</text>
</comment>
<reference evidence="9 10" key="1">
    <citation type="submission" date="2018-06" db="EMBL/GenBank/DDBJ databases">
        <authorList>
            <consortium name="Pathogen Informatics"/>
            <person name="Doyle S."/>
        </authorList>
    </citation>
    <scope>NUCLEOTIDE SEQUENCE [LARGE SCALE GENOMIC DNA]</scope>
    <source>
        <strain evidence="9 10">NCTC11165</strain>
    </source>
</reference>
<comment type="catalytic activity">
    <reaction evidence="1 7">
        <text>6-phospho-D-glucono-1,5-lactone + H2O = 6-phospho-D-gluconate + H(+)</text>
        <dbReference type="Rhea" id="RHEA:12556"/>
        <dbReference type="ChEBI" id="CHEBI:15377"/>
        <dbReference type="ChEBI" id="CHEBI:15378"/>
        <dbReference type="ChEBI" id="CHEBI:57955"/>
        <dbReference type="ChEBI" id="CHEBI:58759"/>
        <dbReference type="EC" id="3.1.1.31"/>
    </reaction>
</comment>
<comment type="pathway">
    <text evidence="3 7">Carbohydrate degradation; pentose phosphate pathway; D-ribulose 5-phosphate from D-glucose 6-phosphate (oxidative stage): step 2/3.</text>
</comment>
<proteinExistence type="inferred from homology"/>
<dbReference type="GO" id="GO:0005975">
    <property type="term" value="P:carbohydrate metabolic process"/>
    <property type="evidence" value="ECO:0007669"/>
    <property type="project" value="UniProtKB-UniRule"/>
</dbReference>
<dbReference type="UniPathway" id="UPA00115">
    <property type="reaction ID" value="UER00409"/>
</dbReference>
<evidence type="ECO:0000256" key="7">
    <source>
        <dbReference type="RuleBase" id="RU365095"/>
    </source>
</evidence>
<evidence type="ECO:0000313" key="9">
    <source>
        <dbReference type="EMBL" id="SPU42529.1"/>
    </source>
</evidence>
<dbReference type="GO" id="GO:0006098">
    <property type="term" value="P:pentose-phosphate shunt"/>
    <property type="evidence" value="ECO:0007669"/>
    <property type="project" value="UniProtKB-UniPathway"/>
</dbReference>
<accession>A0A2X1AEF2</accession>
<dbReference type="InterPro" id="IPR037171">
    <property type="entry name" value="NagB/RpiA_transferase-like"/>
</dbReference>
<evidence type="ECO:0000259" key="8">
    <source>
        <dbReference type="Pfam" id="PF01182"/>
    </source>
</evidence>
<dbReference type="SUPFAM" id="SSF100950">
    <property type="entry name" value="NagB/RpiA/CoA transferase-like"/>
    <property type="match status" value="1"/>
</dbReference>
<dbReference type="InterPro" id="IPR039104">
    <property type="entry name" value="6PGL"/>
</dbReference>
<sequence length="240" mass="25712">MIETFPTIDVWADAAAHRLASALEEGLRDPAQNGWAVFAGAGGSTPEPIYQRLSKLRSYPAWQHTFVTLVDERYVPETSPESNAALLKRTLLRHEAKGAEFLPLFRSAVTVDRAAALATHELTVELENSRLDAVLLGMGEDGHICSMFPGSPTLTTLLTPSLKPAVYGVPAGRDGAAPPQERLTLNLPWLVTARCVVLALTGAKKRAVFEREAAGDPAVSPIAALVAANAPLEVIWTEAD</sequence>
<dbReference type="NCBIfam" id="TIGR01198">
    <property type="entry name" value="pgl"/>
    <property type="match status" value="1"/>
</dbReference>
<evidence type="ECO:0000313" key="10">
    <source>
        <dbReference type="Proteomes" id="UP000250358"/>
    </source>
</evidence>
<evidence type="ECO:0000256" key="3">
    <source>
        <dbReference type="ARBA" id="ARBA00004961"/>
    </source>
</evidence>
<evidence type="ECO:0000256" key="5">
    <source>
        <dbReference type="ARBA" id="ARBA00013198"/>
    </source>
</evidence>
<dbReference type="Gene3D" id="3.40.50.1360">
    <property type="match status" value="1"/>
</dbReference>
<evidence type="ECO:0000256" key="1">
    <source>
        <dbReference type="ARBA" id="ARBA00000832"/>
    </source>
</evidence>
<dbReference type="Proteomes" id="UP000250358">
    <property type="component" value="Unassembled WGS sequence"/>
</dbReference>
<dbReference type="InterPro" id="IPR005900">
    <property type="entry name" value="6-phosphogluconolactonase_DevB"/>
</dbReference>
<evidence type="ECO:0000256" key="4">
    <source>
        <dbReference type="ARBA" id="ARBA00010662"/>
    </source>
</evidence>
<dbReference type="Pfam" id="PF01182">
    <property type="entry name" value="Glucosamine_iso"/>
    <property type="match status" value="1"/>
</dbReference>
<dbReference type="RefSeq" id="WP_128115023.1">
    <property type="nucleotide sequence ID" value="NZ_UAQM01000001.1"/>
</dbReference>
<dbReference type="InterPro" id="IPR006148">
    <property type="entry name" value="Glc/Gal-6P_isomerase"/>
</dbReference>
<evidence type="ECO:0000256" key="6">
    <source>
        <dbReference type="ARBA" id="ARBA00020337"/>
    </source>
</evidence>
<evidence type="ECO:0000256" key="2">
    <source>
        <dbReference type="ARBA" id="ARBA00002681"/>
    </source>
</evidence>
<comment type="function">
    <text evidence="2 7">Hydrolysis of 6-phosphogluconolactone to 6-phosphogluconate.</text>
</comment>
<dbReference type="GO" id="GO:0017057">
    <property type="term" value="F:6-phosphogluconolactonase activity"/>
    <property type="evidence" value="ECO:0007669"/>
    <property type="project" value="UniProtKB-UniRule"/>
</dbReference>
<dbReference type="CDD" id="cd01400">
    <property type="entry name" value="6PGL"/>
    <property type="match status" value="1"/>
</dbReference>
<gene>
    <name evidence="7 9" type="primary">pgl</name>
    <name evidence="9" type="ORF">NCTC11165_00678</name>
</gene>
<protein>
    <recommendedName>
        <fullName evidence="6 7">6-phosphogluconolactonase</fullName>
        <shortName evidence="7">6PGL</shortName>
        <ecNumber evidence="5 7">3.1.1.31</ecNumber>
    </recommendedName>
</protein>
<dbReference type="PANTHER" id="PTHR11054:SF0">
    <property type="entry name" value="6-PHOSPHOGLUCONOLACTONASE"/>
    <property type="match status" value="1"/>
</dbReference>
<keyword evidence="7 9" id="KW-0378">Hydrolase</keyword>
<name>A0A2X1AEF2_BREDI</name>
<dbReference type="PANTHER" id="PTHR11054">
    <property type="entry name" value="6-PHOSPHOGLUCONOLACTONASE"/>
    <property type="match status" value="1"/>
</dbReference>
<dbReference type="EC" id="3.1.1.31" evidence="5 7"/>
<dbReference type="EMBL" id="UAQM01000001">
    <property type="protein sequence ID" value="SPU42529.1"/>
    <property type="molecule type" value="Genomic_DNA"/>
</dbReference>